<evidence type="ECO:0000256" key="2">
    <source>
        <dbReference type="ARBA" id="ARBA00012452"/>
    </source>
</evidence>
<evidence type="ECO:0000256" key="5">
    <source>
        <dbReference type="ARBA" id="ARBA00047960"/>
    </source>
</evidence>
<dbReference type="PANTHER" id="PTHR11571">
    <property type="entry name" value="GLUTATHIONE S-TRANSFERASE"/>
    <property type="match status" value="1"/>
</dbReference>
<evidence type="ECO:0000259" key="6">
    <source>
        <dbReference type="PROSITE" id="PS50404"/>
    </source>
</evidence>
<dbReference type="InterPro" id="IPR010987">
    <property type="entry name" value="Glutathione-S-Trfase_C-like"/>
</dbReference>
<dbReference type="AlphaFoldDB" id="A0A3G2JSC8"/>
<proteinExistence type="evidence at transcript level"/>
<dbReference type="SFLD" id="SFLDG00363">
    <property type="entry name" value="AMPS_(cytGST):_Alpha-__Mu-__Pi"/>
    <property type="match status" value="1"/>
</dbReference>
<dbReference type="InterPro" id="IPR050213">
    <property type="entry name" value="GST_superfamily"/>
</dbReference>
<reference evidence="8" key="2">
    <citation type="submission" date="2018-04" db="EMBL/GenBank/DDBJ databases">
        <authorList>
            <person name="Lee J.-S."/>
        </authorList>
    </citation>
    <scope>NUCLEOTIDE SEQUENCE</scope>
</reference>
<dbReference type="EMBL" id="MH189318">
    <property type="protein sequence ID" value="AYN44486.1"/>
    <property type="molecule type" value="mRNA"/>
</dbReference>
<dbReference type="GO" id="GO:0005212">
    <property type="term" value="F:structural constituent of eye lens"/>
    <property type="evidence" value="ECO:0007669"/>
    <property type="project" value="UniProtKB-KW"/>
</dbReference>
<reference evidence="8" key="1">
    <citation type="journal article" date="2018" name="Comp. Biochem. Physiol. Part D Genomics Proteomics">
        <title>Genome-wide identification of the entire 90 glutathione S-transferase (GST) subfamily genes in four rotifer Brachionus species and transcriptional modulation in response to endocrine disrupting chemicals.</title>
        <authorList>
            <person name="Park J.C."/>
            <person name="Kim D.H."/>
            <person name="Lee M.C."/>
            <person name="Han J."/>
            <person name="Kim H.J."/>
            <person name="Hagiwara A."/>
            <person name="Hwang U.K."/>
            <person name="Park H.G."/>
            <person name="Lee J.S."/>
        </authorList>
    </citation>
    <scope>NUCLEOTIDE SEQUENCE</scope>
</reference>
<dbReference type="InterPro" id="IPR004046">
    <property type="entry name" value="GST_C"/>
</dbReference>
<dbReference type="Pfam" id="PF14497">
    <property type="entry name" value="GST_C_3"/>
    <property type="match status" value="1"/>
</dbReference>
<dbReference type="SFLD" id="SFLDG01205">
    <property type="entry name" value="AMPS.1"/>
    <property type="match status" value="1"/>
</dbReference>
<dbReference type="InterPro" id="IPR036249">
    <property type="entry name" value="Thioredoxin-like_sf"/>
</dbReference>
<dbReference type="PANTHER" id="PTHR11571:SF224">
    <property type="entry name" value="HEMATOPOIETIC PROSTAGLANDIN D SYNTHASE"/>
    <property type="match status" value="1"/>
</dbReference>
<dbReference type="InterPro" id="IPR040079">
    <property type="entry name" value="Glutathione_S-Trfase"/>
</dbReference>
<feature type="domain" description="GST C-terminal" evidence="7">
    <location>
        <begin position="83"/>
        <end position="203"/>
    </location>
</feature>
<dbReference type="Gene3D" id="3.40.30.10">
    <property type="entry name" value="Glutaredoxin"/>
    <property type="match status" value="1"/>
</dbReference>
<name>A0A3G2JSC8_9BILA</name>
<accession>A0A3G2JSC8</accession>
<dbReference type="SUPFAM" id="SSF47616">
    <property type="entry name" value="GST C-terminal domain-like"/>
    <property type="match status" value="1"/>
</dbReference>
<protein>
    <recommendedName>
        <fullName evidence="2">glutathione transferase</fullName>
        <ecNumber evidence="2">2.5.1.18</ecNumber>
    </recommendedName>
</protein>
<organism evidence="8">
    <name type="scientific">Brachionus calyciflorus</name>
    <dbReference type="NCBI Taxonomy" id="104777"/>
    <lineage>
        <taxon>Eukaryota</taxon>
        <taxon>Metazoa</taxon>
        <taxon>Spiralia</taxon>
        <taxon>Gnathifera</taxon>
        <taxon>Rotifera</taxon>
        <taxon>Eurotatoria</taxon>
        <taxon>Monogononta</taxon>
        <taxon>Pseudotrocha</taxon>
        <taxon>Ploima</taxon>
        <taxon>Brachionidae</taxon>
        <taxon>Brachionus</taxon>
    </lineage>
</organism>
<comment type="catalytic activity">
    <reaction evidence="5">
        <text>RX + glutathione = an S-substituted glutathione + a halide anion + H(+)</text>
        <dbReference type="Rhea" id="RHEA:16437"/>
        <dbReference type="ChEBI" id="CHEBI:15378"/>
        <dbReference type="ChEBI" id="CHEBI:16042"/>
        <dbReference type="ChEBI" id="CHEBI:17792"/>
        <dbReference type="ChEBI" id="CHEBI:57925"/>
        <dbReference type="ChEBI" id="CHEBI:90779"/>
        <dbReference type="EC" id="2.5.1.18"/>
    </reaction>
</comment>
<evidence type="ECO:0000256" key="4">
    <source>
        <dbReference type="ARBA" id="ARBA00022679"/>
    </source>
</evidence>
<dbReference type="SFLD" id="SFLDS00019">
    <property type="entry name" value="Glutathione_Transferase_(cytos"/>
    <property type="match status" value="1"/>
</dbReference>
<comment type="similarity">
    <text evidence="1">Belongs to the GST superfamily.</text>
</comment>
<dbReference type="CDD" id="cd03192">
    <property type="entry name" value="GST_C_Sigma_like"/>
    <property type="match status" value="1"/>
</dbReference>
<dbReference type="Pfam" id="PF02798">
    <property type="entry name" value="GST_N"/>
    <property type="match status" value="1"/>
</dbReference>
<dbReference type="CDD" id="cd03039">
    <property type="entry name" value="GST_N_Sigma_like"/>
    <property type="match status" value="1"/>
</dbReference>
<dbReference type="SUPFAM" id="SSF52833">
    <property type="entry name" value="Thioredoxin-like"/>
    <property type="match status" value="1"/>
</dbReference>
<dbReference type="PROSITE" id="PS50404">
    <property type="entry name" value="GST_NTER"/>
    <property type="match status" value="1"/>
</dbReference>
<keyword evidence="3" id="KW-0273">Eye lens protein</keyword>
<dbReference type="FunFam" id="3.40.30.10:FF:000258">
    <property type="entry name" value="Glutathione S-transferase"/>
    <property type="match status" value="1"/>
</dbReference>
<dbReference type="GO" id="GO:0004364">
    <property type="term" value="F:glutathione transferase activity"/>
    <property type="evidence" value="ECO:0007669"/>
    <property type="project" value="UniProtKB-EC"/>
</dbReference>
<dbReference type="PROSITE" id="PS50405">
    <property type="entry name" value="GST_CTER"/>
    <property type="match status" value="1"/>
</dbReference>
<dbReference type="Gene3D" id="1.20.1050.10">
    <property type="match status" value="1"/>
</dbReference>
<evidence type="ECO:0000256" key="1">
    <source>
        <dbReference type="ARBA" id="ARBA00007409"/>
    </source>
</evidence>
<evidence type="ECO:0000259" key="7">
    <source>
        <dbReference type="PROSITE" id="PS50405"/>
    </source>
</evidence>
<evidence type="ECO:0000256" key="3">
    <source>
        <dbReference type="ARBA" id="ARBA00022613"/>
    </source>
</evidence>
<dbReference type="InterPro" id="IPR004045">
    <property type="entry name" value="Glutathione_S-Trfase_N"/>
</dbReference>
<dbReference type="EC" id="2.5.1.18" evidence="2"/>
<dbReference type="InterPro" id="IPR036282">
    <property type="entry name" value="Glutathione-S-Trfase_C_sf"/>
</dbReference>
<dbReference type="GO" id="GO:0006749">
    <property type="term" value="P:glutathione metabolic process"/>
    <property type="evidence" value="ECO:0007669"/>
    <property type="project" value="TreeGrafter"/>
</dbReference>
<feature type="domain" description="GST N-terminal" evidence="6">
    <location>
        <begin position="2"/>
        <end position="81"/>
    </location>
</feature>
<keyword evidence="4 8" id="KW-0808">Transferase</keyword>
<evidence type="ECO:0000313" key="8">
    <source>
        <dbReference type="EMBL" id="AYN44486.1"/>
    </source>
</evidence>
<sequence>MSTYTLTYFNGRGRGELTRLILVSAAVQFEDVRVTWPDDWPGTAQADSPLGQLPYLTIDGIKITQSLAIARLVAKRFNLAGSDDLEQAKTDAVVDTITDLQNAFYLVAFKDEPDALIAKFIAEDANTHLERIEKIVTLYGTEGYSVGSSLKWSDLHLFDITSTFLALDVNILDKYPRIQAVRRTVESNDKIQAYLKDRPETSF</sequence>